<keyword evidence="1" id="KW-0472">Membrane</keyword>
<dbReference type="PANTHER" id="PTHR35896">
    <property type="entry name" value="IG-LIKE DOMAIN-CONTAINING PROTEIN"/>
    <property type="match status" value="1"/>
</dbReference>
<reference evidence="2 3" key="1">
    <citation type="submission" date="2024-06" db="EMBL/GenBank/DDBJ databases">
        <title>Complete genome of Phlyctema vagabunda strain 19-DSS-EL-015.</title>
        <authorList>
            <person name="Fiorenzani C."/>
        </authorList>
    </citation>
    <scope>NUCLEOTIDE SEQUENCE [LARGE SCALE GENOMIC DNA]</scope>
    <source>
        <strain evidence="2 3">19-DSS-EL-015</strain>
    </source>
</reference>
<gene>
    <name evidence="2" type="ORF">PVAG01_05862</name>
</gene>
<name>A0ABR4PEG5_9HELO</name>
<proteinExistence type="predicted"/>
<dbReference type="EMBL" id="JBFCZG010000005">
    <property type="protein sequence ID" value="KAL3421706.1"/>
    <property type="molecule type" value="Genomic_DNA"/>
</dbReference>
<keyword evidence="3" id="KW-1185">Reference proteome</keyword>
<protein>
    <submittedName>
        <fullName evidence="2">Uncharacterized protein</fullName>
    </submittedName>
</protein>
<evidence type="ECO:0000256" key="1">
    <source>
        <dbReference type="SAM" id="Phobius"/>
    </source>
</evidence>
<evidence type="ECO:0000313" key="2">
    <source>
        <dbReference type="EMBL" id="KAL3421706.1"/>
    </source>
</evidence>
<dbReference type="PANTHER" id="PTHR35896:SF3">
    <property type="entry name" value="MAJOR FACILITATOR SUPERFAMILY TRANSPORTER"/>
    <property type="match status" value="1"/>
</dbReference>
<dbReference type="InterPro" id="IPR053008">
    <property type="entry name" value="Phomopsin_biosynth_assoc"/>
</dbReference>
<organism evidence="2 3">
    <name type="scientific">Phlyctema vagabunda</name>
    <dbReference type="NCBI Taxonomy" id="108571"/>
    <lineage>
        <taxon>Eukaryota</taxon>
        <taxon>Fungi</taxon>
        <taxon>Dikarya</taxon>
        <taxon>Ascomycota</taxon>
        <taxon>Pezizomycotina</taxon>
        <taxon>Leotiomycetes</taxon>
        <taxon>Helotiales</taxon>
        <taxon>Dermateaceae</taxon>
        <taxon>Phlyctema</taxon>
    </lineage>
</organism>
<evidence type="ECO:0000313" key="3">
    <source>
        <dbReference type="Proteomes" id="UP001629113"/>
    </source>
</evidence>
<sequence length="247" mass="28328">MDLGHNNPESPTLRKSEDEEHLLNGAYQSLHSKQVKAGTRRTHLRSAGAICSIVTGIASCFMILLLASILASEHHIVTLEEHRHAKSNTTDGEVLHPFVFEKIHETWKGCGTNVAEARAMGCLYDVMLGGWIHSDCYWGELMEEYIAEGEYRWYRDENLTVEMSLAEVRLGEHKKIWTKKYYHYAHCAYLWNLQMRAFRERVPVDHSIMEEEHTVHCSSILRNQNTLTTTSASLTTEFEYCGRPGLD</sequence>
<feature type="transmembrane region" description="Helical" evidence="1">
    <location>
        <begin position="49"/>
        <end position="71"/>
    </location>
</feature>
<dbReference type="Proteomes" id="UP001629113">
    <property type="component" value="Unassembled WGS sequence"/>
</dbReference>
<keyword evidence="1" id="KW-1133">Transmembrane helix</keyword>
<accession>A0ABR4PEG5</accession>
<comment type="caution">
    <text evidence="2">The sequence shown here is derived from an EMBL/GenBank/DDBJ whole genome shotgun (WGS) entry which is preliminary data.</text>
</comment>
<keyword evidence="1" id="KW-0812">Transmembrane</keyword>